<dbReference type="InterPro" id="IPR008422">
    <property type="entry name" value="KN_HD"/>
</dbReference>
<dbReference type="Proteomes" id="UP000530660">
    <property type="component" value="Unassembled WGS sequence"/>
</dbReference>
<dbReference type="OrthoDB" id="10056939at2759"/>
<keyword evidence="2 4" id="KW-0371">Homeobox</keyword>
<dbReference type="SMART" id="SM00389">
    <property type="entry name" value="HOX"/>
    <property type="match status" value="1"/>
</dbReference>
<feature type="compositionally biased region" description="Polar residues" evidence="5">
    <location>
        <begin position="160"/>
        <end position="174"/>
    </location>
</feature>
<reference evidence="7 8" key="1">
    <citation type="journal article" date="2020" name="J. Phycol.">
        <title>Comparative genome analysis reveals Cyanidiococcus gen. nov., a new extremophilic red algal genus sister to Cyanidioschyzon (Cyanidioschyzonaceae, Rhodophyta).</title>
        <authorList>
            <person name="Liu S.-L."/>
            <person name="Chiang Y.-R."/>
            <person name="Yoon H.S."/>
            <person name="Fu H.-Y."/>
        </authorList>
    </citation>
    <scope>NUCLEOTIDE SEQUENCE [LARGE SCALE GENOMIC DNA]</scope>
    <source>
        <strain evidence="7 8">THAL066</strain>
    </source>
</reference>
<dbReference type="GO" id="GO:0005634">
    <property type="term" value="C:nucleus"/>
    <property type="evidence" value="ECO:0007669"/>
    <property type="project" value="UniProtKB-SubCell"/>
</dbReference>
<feature type="region of interest" description="Disordered" evidence="5">
    <location>
        <begin position="1"/>
        <end position="25"/>
    </location>
</feature>
<feature type="region of interest" description="Disordered" evidence="5">
    <location>
        <begin position="72"/>
        <end position="92"/>
    </location>
</feature>
<comment type="subcellular location">
    <subcellularLocation>
        <location evidence="4">Nucleus</location>
    </subcellularLocation>
</comment>
<protein>
    <recommendedName>
        <fullName evidence="6">Homeobox domain-containing protein</fullName>
    </recommendedName>
</protein>
<feature type="domain" description="Homeobox" evidence="6">
    <location>
        <begin position="246"/>
        <end position="309"/>
    </location>
</feature>
<dbReference type="EMBL" id="VWRR01000003">
    <property type="protein sequence ID" value="KAF6004571.1"/>
    <property type="molecule type" value="Genomic_DNA"/>
</dbReference>
<feature type="DNA-binding region" description="Homeobox" evidence="4">
    <location>
        <begin position="248"/>
        <end position="310"/>
    </location>
</feature>
<gene>
    <name evidence="7" type="ORF">F1559_004415</name>
</gene>
<proteinExistence type="predicted"/>
<organism evidence="7 8">
    <name type="scientific">Cyanidiococcus yangmingshanensis</name>
    <dbReference type="NCBI Taxonomy" id="2690220"/>
    <lineage>
        <taxon>Eukaryota</taxon>
        <taxon>Rhodophyta</taxon>
        <taxon>Bangiophyceae</taxon>
        <taxon>Cyanidiales</taxon>
        <taxon>Cyanidiaceae</taxon>
        <taxon>Cyanidiococcus</taxon>
    </lineage>
</organism>
<keyword evidence="1 4" id="KW-0238">DNA-binding</keyword>
<dbReference type="InterPro" id="IPR009057">
    <property type="entry name" value="Homeodomain-like_sf"/>
</dbReference>
<name>A0A7J7IQE9_9RHOD</name>
<evidence type="ECO:0000313" key="8">
    <source>
        <dbReference type="Proteomes" id="UP000530660"/>
    </source>
</evidence>
<evidence type="ECO:0000313" key="7">
    <source>
        <dbReference type="EMBL" id="KAF6004571.1"/>
    </source>
</evidence>
<feature type="compositionally biased region" description="Polar residues" evidence="5">
    <location>
        <begin position="1"/>
        <end position="19"/>
    </location>
</feature>
<dbReference type="InterPro" id="IPR001356">
    <property type="entry name" value="HD"/>
</dbReference>
<evidence type="ECO:0000256" key="3">
    <source>
        <dbReference type="ARBA" id="ARBA00023242"/>
    </source>
</evidence>
<evidence type="ECO:0000256" key="5">
    <source>
        <dbReference type="SAM" id="MobiDB-lite"/>
    </source>
</evidence>
<dbReference type="PANTHER" id="PTHR11850">
    <property type="entry name" value="HOMEOBOX PROTEIN TRANSCRIPTION FACTORS"/>
    <property type="match status" value="1"/>
</dbReference>
<dbReference type="AlphaFoldDB" id="A0A7J7IQE9"/>
<comment type="caution">
    <text evidence="7">The sequence shown here is derived from an EMBL/GenBank/DDBJ whole genome shotgun (WGS) entry which is preliminary data.</text>
</comment>
<dbReference type="SUPFAM" id="SSF46689">
    <property type="entry name" value="Homeodomain-like"/>
    <property type="match status" value="1"/>
</dbReference>
<sequence length="320" mass="34502">MLSGTSTCHTPSATATSADGEQAPVLPVNPAEEDVWLSPTSEQLAVRLGADDIEPVLFADSVPLVAASAAAPGHCSRSRRQPPNEALPVGPDGIVATDCSDAIPETEPMCIQRGQVRPCFSTASAATTQRRRAAVSASTASSTRNMHGLPSGRFRASNAAAATNESIMSRSQRLSRPGFVSETATWQPIRTSTAESSTRERLCSGSFGPPPSWAERPTRVYSRTGGERAWNAVAFSDAQSIRAHPQKASRKRTPLPKHAVALFEAWARAHWDHPYPSDAVKIQLSEQTGVAVKQVSNWFINFRKRSWNGRQPVHRHPALP</sequence>
<feature type="region of interest" description="Disordered" evidence="5">
    <location>
        <begin position="189"/>
        <end position="209"/>
    </location>
</feature>
<dbReference type="Pfam" id="PF05920">
    <property type="entry name" value="Homeobox_KN"/>
    <property type="match status" value="1"/>
</dbReference>
<dbReference type="Gene3D" id="1.10.10.60">
    <property type="entry name" value="Homeodomain-like"/>
    <property type="match status" value="1"/>
</dbReference>
<dbReference type="GO" id="GO:0003677">
    <property type="term" value="F:DNA binding"/>
    <property type="evidence" value="ECO:0007669"/>
    <property type="project" value="UniProtKB-UniRule"/>
</dbReference>
<keyword evidence="8" id="KW-1185">Reference proteome</keyword>
<feature type="region of interest" description="Disordered" evidence="5">
    <location>
        <begin position="160"/>
        <end position="179"/>
    </location>
</feature>
<dbReference type="CDD" id="cd00086">
    <property type="entry name" value="homeodomain"/>
    <property type="match status" value="1"/>
</dbReference>
<keyword evidence="3 4" id="KW-0539">Nucleus</keyword>
<evidence type="ECO:0000256" key="2">
    <source>
        <dbReference type="ARBA" id="ARBA00023155"/>
    </source>
</evidence>
<evidence type="ECO:0000256" key="1">
    <source>
        <dbReference type="ARBA" id="ARBA00023125"/>
    </source>
</evidence>
<evidence type="ECO:0000256" key="4">
    <source>
        <dbReference type="PROSITE-ProRule" id="PRU00108"/>
    </source>
</evidence>
<dbReference type="InterPro" id="IPR050224">
    <property type="entry name" value="TALE_homeobox"/>
</dbReference>
<dbReference type="GO" id="GO:0006355">
    <property type="term" value="P:regulation of DNA-templated transcription"/>
    <property type="evidence" value="ECO:0007669"/>
    <property type="project" value="InterPro"/>
</dbReference>
<evidence type="ECO:0000259" key="6">
    <source>
        <dbReference type="PROSITE" id="PS50071"/>
    </source>
</evidence>
<dbReference type="PROSITE" id="PS50071">
    <property type="entry name" value="HOMEOBOX_2"/>
    <property type="match status" value="1"/>
</dbReference>
<accession>A0A7J7IQE9</accession>